<evidence type="ECO:0000313" key="1">
    <source>
        <dbReference type="EMBL" id="GMH93884.1"/>
    </source>
</evidence>
<protein>
    <submittedName>
        <fullName evidence="1">Uncharacterized protein</fullName>
    </submittedName>
</protein>
<sequence length="67" mass="7723">MAQKPDLWVNLCKKVFGVKVDELKPPDAKQVYLLMERRLKDLRMGALNAGMLAEKSVFDRRLRSGTF</sequence>
<keyword evidence="2" id="KW-1185">Reference proteome</keyword>
<dbReference type="Proteomes" id="UP001165160">
    <property type="component" value="Unassembled WGS sequence"/>
</dbReference>
<dbReference type="AlphaFoldDB" id="A0A9W7BNH6"/>
<evidence type="ECO:0000313" key="2">
    <source>
        <dbReference type="Proteomes" id="UP001165160"/>
    </source>
</evidence>
<accession>A0A9W7BNH6</accession>
<reference evidence="2" key="1">
    <citation type="journal article" date="2023" name="Commun. Biol.">
        <title>Genome analysis of Parmales, the sister group of diatoms, reveals the evolutionary specialization of diatoms from phago-mixotrophs to photoautotrophs.</title>
        <authorList>
            <person name="Ban H."/>
            <person name="Sato S."/>
            <person name="Yoshikawa S."/>
            <person name="Yamada K."/>
            <person name="Nakamura Y."/>
            <person name="Ichinomiya M."/>
            <person name="Sato N."/>
            <person name="Blanc-Mathieu R."/>
            <person name="Endo H."/>
            <person name="Kuwata A."/>
            <person name="Ogata H."/>
        </authorList>
    </citation>
    <scope>NUCLEOTIDE SEQUENCE [LARGE SCALE GENOMIC DNA]</scope>
    <source>
        <strain evidence="2">NIES 3699</strain>
    </source>
</reference>
<name>A0A9W7BNH6_9STRA</name>
<proteinExistence type="predicted"/>
<organism evidence="1 2">
    <name type="scientific">Triparma verrucosa</name>
    <dbReference type="NCBI Taxonomy" id="1606542"/>
    <lineage>
        <taxon>Eukaryota</taxon>
        <taxon>Sar</taxon>
        <taxon>Stramenopiles</taxon>
        <taxon>Ochrophyta</taxon>
        <taxon>Bolidophyceae</taxon>
        <taxon>Parmales</taxon>
        <taxon>Triparmaceae</taxon>
        <taxon>Triparma</taxon>
    </lineage>
</organism>
<comment type="caution">
    <text evidence="1">The sequence shown here is derived from an EMBL/GenBank/DDBJ whole genome shotgun (WGS) entry which is preliminary data.</text>
</comment>
<dbReference type="EMBL" id="BRXX01000146">
    <property type="protein sequence ID" value="GMH93884.1"/>
    <property type="molecule type" value="Genomic_DNA"/>
</dbReference>
<gene>
    <name evidence="1" type="ORF">TrVE_jg1905</name>
</gene>